<name>A0AAV2LZ10_KNICA</name>
<dbReference type="EMBL" id="OZ035827">
    <property type="protein sequence ID" value="CAL1606319.1"/>
    <property type="molecule type" value="Genomic_DNA"/>
</dbReference>
<protein>
    <recommendedName>
        <fullName evidence="6">UDP glucuronosyltransferase 5 family, polypeptide D1</fullName>
    </recommendedName>
</protein>
<dbReference type="InterPro" id="IPR002213">
    <property type="entry name" value="UDP_glucos_trans"/>
</dbReference>
<dbReference type="Pfam" id="PF00201">
    <property type="entry name" value="UDPGT"/>
    <property type="match status" value="1"/>
</dbReference>
<keyword evidence="3" id="KW-0808">Transferase</keyword>
<dbReference type="AlphaFoldDB" id="A0AAV2LZ10"/>
<evidence type="ECO:0008006" key="6">
    <source>
        <dbReference type="Google" id="ProtNLM"/>
    </source>
</evidence>
<dbReference type="FunFam" id="3.40.50.2000:FF:000203">
    <property type="entry name" value="UDP-glucuronosyltransferase"/>
    <property type="match status" value="1"/>
</dbReference>
<comment type="similarity">
    <text evidence="1">Belongs to the UDP-glycosyltransferase family.</text>
</comment>
<dbReference type="InterPro" id="IPR050271">
    <property type="entry name" value="UDP-glycosyltransferase"/>
</dbReference>
<dbReference type="GO" id="GO:0008194">
    <property type="term" value="F:UDP-glycosyltransferase activity"/>
    <property type="evidence" value="ECO:0007669"/>
    <property type="project" value="InterPro"/>
</dbReference>
<proteinExistence type="inferred from homology"/>
<evidence type="ECO:0000256" key="3">
    <source>
        <dbReference type="ARBA" id="ARBA00022679"/>
    </source>
</evidence>
<evidence type="ECO:0000313" key="4">
    <source>
        <dbReference type="EMBL" id="CAL1606319.1"/>
    </source>
</evidence>
<keyword evidence="2" id="KW-0328">Glycosyltransferase</keyword>
<organism evidence="4 5">
    <name type="scientific">Knipowitschia caucasica</name>
    <name type="common">Caucasian dwarf goby</name>
    <name type="synonym">Pomatoschistus caucasicus</name>
    <dbReference type="NCBI Taxonomy" id="637954"/>
    <lineage>
        <taxon>Eukaryota</taxon>
        <taxon>Metazoa</taxon>
        <taxon>Chordata</taxon>
        <taxon>Craniata</taxon>
        <taxon>Vertebrata</taxon>
        <taxon>Euteleostomi</taxon>
        <taxon>Actinopterygii</taxon>
        <taxon>Neopterygii</taxon>
        <taxon>Teleostei</taxon>
        <taxon>Neoteleostei</taxon>
        <taxon>Acanthomorphata</taxon>
        <taxon>Gobiaria</taxon>
        <taxon>Gobiiformes</taxon>
        <taxon>Gobioidei</taxon>
        <taxon>Gobiidae</taxon>
        <taxon>Gobiinae</taxon>
        <taxon>Knipowitschia</taxon>
    </lineage>
</organism>
<dbReference type="PANTHER" id="PTHR48043">
    <property type="entry name" value="EG:EG0003.4 PROTEIN-RELATED"/>
    <property type="match status" value="1"/>
</dbReference>
<accession>A0AAV2LZ10</accession>
<evidence type="ECO:0000313" key="5">
    <source>
        <dbReference type="Proteomes" id="UP001497482"/>
    </source>
</evidence>
<dbReference type="PANTHER" id="PTHR48043:SF120">
    <property type="entry name" value="UDP GLUCURONOSYLTRANSFERASE 5 FAMILY, POLYPEPTIDE E1 ISOFORM X1"/>
    <property type="match status" value="1"/>
</dbReference>
<sequence>MTSRCAGFDGFGEGHCGWVKYLGLHKWGQLSQTVTLEHKRLHSPPAETRHRGTLETPGRMGWVALLLILWAVPLCEAGKILVYPIDGSHWLNMRILVEALHARGHEITVLRSSTSWYVTEHSPHYTSITIEQQKRQNLEDQDFMSSFLTRSMEIRRNRGSIWAFIEFYKNLFNMIRENQVVVAKFVVTIFENKSLIKQLTDAGYDLFLTDPAFPGGVMLAHYLKLPTVFNVRWIFNGDAHFAIAPSPLSFVPQLCSQFTDKMDFVQRLSNVCYHCILIYMLHFVSNPPYQAVCDRYFGPGVDVMSLMQGADMWLMRTDFIFDFPRPSMPNVVYIGGFQVEPSNALPLDLEEFVESSGEHGVIIMTLGTLLGDLGPEKSEMFAAAFAALPQKVIWRHLGQKPDSLGNNTRLLHVLYSIQG</sequence>
<keyword evidence="5" id="KW-1185">Reference proteome</keyword>
<evidence type="ECO:0000256" key="2">
    <source>
        <dbReference type="ARBA" id="ARBA00022676"/>
    </source>
</evidence>
<reference evidence="4 5" key="1">
    <citation type="submission" date="2024-04" db="EMBL/GenBank/DDBJ databases">
        <authorList>
            <person name="Waldvogel A.-M."/>
            <person name="Schoenle A."/>
        </authorList>
    </citation>
    <scope>NUCLEOTIDE SEQUENCE [LARGE SCALE GENOMIC DNA]</scope>
</reference>
<gene>
    <name evidence="4" type="ORF">KC01_LOCUS33522</name>
</gene>
<dbReference type="SUPFAM" id="SSF53756">
    <property type="entry name" value="UDP-Glycosyltransferase/glycogen phosphorylase"/>
    <property type="match status" value="1"/>
</dbReference>
<dbReference type="Proteomes" id="UP001497482">
    <property type="component" value="Chromosome 5"/>
</dbReference>
<evidence type="ECO:0000256" key="1">
    <source>
        <dbReference type="ARBA" id="ARBA00009995"/>
    </source>
</evidence>
<dbReference type="Gene3D" id="3.40.50.2000">
    <property type="entry name" value="Glycogen Phosphorylase B"/>
    <property type="match status" value="2"/>
</dbReference>